<keyword evidence="4 7" id="KW-0812">Transmembrane</keyword>
<evidence type="ECO:0000256" key="7">
    <source>
        <dbReference type="SAM" id="Phobius"/>
    </source>
</evidence>
<evidence type="ECO:0000256" key="6">
    <source>
        <dbReference type="ARBA" id="ARBA00023136"/>
    </source>
</evidence>
<keyword evidence="5 7" id="KW-1133">Transmembrane helix</keyword>
<proteinExistence type="inferred from homology"/>
<dbReference type="PANTHER" id="PTHR33452:SF1">
    <property type="entry name" value="INNER MEMBRANE PROTEIN YPHA-RELATED"/>
    <property type="match status" value="1"/>
</dbReference>
<evidence type="ECO:0000256" key="3">
    <source>
        <dbReference type="ARBA" id="ARBA00022475"/>
    </source>
</evidence>
<dbReference type="PANTHER" id="PTHR33452">
    <property type="entry name" value="OXIDOREDUCTASE CATD-RELATED"/>
    <property type="match status" value="1"/>
</dbReference>
<accession>A0ABU1T2L9</accession>
<comment type="subcellular location">
    <subcellularLocation>
        <location evidence="1">Cell membrane</location>
        <topology evidence="1">Multi-pass membrane protein</topology>
    </subcellularLocation>
</comment>
<feature type="transmembrane region" description="Helical" evidence="7">
    <location>
        <begin position="54"/>
        <end position="80"/>
    </location>
</feature>
<evidence type="ECO:0000256" key="2">
    <source>
        <dbReference type="ARBA" id="ARBA00006679"/>
    </source>
</evidence>
<dbReference type="InterPro" id="IPR032808">
    <property type="entry name" value="DoxX"/>
</dbReference>
<name>A0ABU1T2L9_9ACTO</name>
<dbReference type="Proteomes" id="UP001266099">
    <property type="component" value="Unassembled WGS sequence"/>
</dbReference>
<dbReference type="Pfam" id="PF07681">
    <property type="entry name" value="DoxX"/>
    <property type="match status" value="1"/>
</dbReference>
<keyword evidence="3" id="KW-1003">Cell membrane</keyword>
<dbReference type="InterPro" id="IPR051907">
    <property type="entry name" value="DoxX-like_oxidoreductase"/>
</dbReference>
<organism evidence="8 9">
    <name type="scientific">Arcanobacterium hippocoleae</name>
    <dbReference type="NCBI Taxonomy" id="149017"/>
    <lineage>
        <taxon>Bacteria</taxon>
        <taxon>Bacillati</taxon>
        <taxon>Actinomycetota</taxon>
        <taxon>Actinomycetes</taxon>
        <taxon>Actinomycetales</taxon>
        <taxon>Actinomycetaceae</taxon>
        <taxon>Arcanobacterium</taxon>
    </lineage>
</organism>
<dbReference type="EMBL" id="JAVDUJ010000001">
    <property type="protein sequence ID" value="MDR6939624.1"/>
    <property type="molecule type" value="Genomic_DNA"/>
</dbReference>
<dbReference type="RefSeq" id="WP_309956437.1">
    <property type="nucleotide sequence ID" value="NZ_JAVDUJ010000001.1"/>
</dbReference>
<evidence type="ECO:0000256" key="1">
    <source>
        <dbReference type="ARBA" id="ARBA00004651"/>
    </source>
</evidence>
<keyword evidence="9" id="KW-1185">Reference proteome</keyword>
<sequence length="158" mass="16778">MAHSLEINRTSKRFDIGLLLLRVFPLVMIFHGFAKLAHFSGFAKSLENFPVSSAAPTLFAVLIVGGEIVLPILVAVGFFTRISALLETAMMFGIWLFVPVMGLINSGGSLLDENGGVVGEGSLMYLALALPVIFLGAGRYSLDSALAKGGNPFFASQV</sequence>
<keyword evidence="6 7" id="KW-0472">Membrane</keyword>
<evidence type="ECO:0000256" key="5">
    <source>
        <dbReference type="ARBA" id="ARBA00022989"/>
    </source>
</evidence>
<feature type="transmembrane region" description="Helical" evidence="7">
    <location>
        <begin position="92"/>
        <end position="111"/>
    </location>
</feature>
<comment type="similarity">
    <text evidence="2">Belongs to the DoxX family.</text>
</comment>
<reference evidence="8 9" key="1">
    <citation type="submission" date="2023-07" db="EMBL/GenBank/DDBJ databases">
        <title>Sequencing the genomes of 1000 actinobacteria strains.</title>
        <authorList>
            <person name="Klenk H.-P."/>
        </authorList>
    </citation>
    <scope>NUCLEOTIDE SEQUENCE [LARGE SCALE GENOMIC DNA]</scope>
    <source>
        <strain evidence="8 9">DSM 15539</strain>
    </source>
</reference>
<evidence type="ECO:0000313" key="9">
    <source>
        <dbReference type="Proteomes" id="UP001266099"/>
    </source>
</evidence>
<protein>
    <submittedName>
        <fullName evidence="8">Oxidoreductase</fullName>
    </submittedName>
</protein>
<comment type="caution">
    <text evidence="8">The sequence shown here is derived from an EMBL/GenBank/DDBJ whole genome shotgun (WGS) entry which is preliminary data.</text>
</comment>
<evidence type="ECO:0000313" key="8">
    <source>
        <dbReference type="EMBL" id="MDR6939624.1"/>
    </source>
</evidence>
<feature type="transmembrane region" description="Helical" evidence="7">
    <location>
        <begin position="123"/>
        <end position="142"/>
    </location>
</feature>
<feature type="transmembrane region" description="Helical" evidence="7">
    <location>
        <begin position="16"/>
        <end position="34"/>
    </location>
</feature>
<gene>
    <name evidence="8" type="ORF">J2S36_001167</name>
</gene>
<evidence type="ECO:0000256" key="4">
    <source>
        <dbReference type="ARBA" id="ARBA00022692"/>
    </source>
</evidence>